<feature type="region of interest" description="Disordered" evidence="1">
    <location>
        <begin position="132"/>
        <end position="177"/>
    </location>
</feature>
<keyword evidence="3" id="KW-1185">Reference proteome</keyword>
<organism evidence="2 3">
    <name type="scientific">Multifurca ochricompacta</name>
    <dbReference type="NCBI Taxonomy" id="376703"/>
    <lineage>
        <taxon>Eukaryota</taxon>
        <taxon>Fungi</taxon>
        <taxon>Dikarya</taxon>
        <taxon>Basidiomycota</taxon>
        <taxon>Agaricomycotina</taxon>
        <taxon>Agaricomycetes</taxon>
        <taxon>Russulales</taxon>
        <taxon>Russulaceae</taxon>
        <taxon>Multifurca</taxon>
    </lineage>
</organism>
<accession>A0AAD4M6Z4</accession>
<feature type="compositionally biased region" description="Low complexity" evidence="1">
    <location>
        <begin position="145"/>
        <end position="177"/>
    </location>
</feature>
<evidence type="ECO:0000313" key="2">
    <source>
        <dbReference type="EMBL" id="KAI0303548.1"/>
    </source>
</evidence>
<proteinExistence type="predicted"/>
<gene>
    <name evidence="2" type="ORF">B0F90DRAFT_1385784</name>
</gene>
<reference evidence="2" key="1">
    <citation type="journal article" date="2022" name="New Phytol.">
        <title>Evolutionary transition to the ectomycorrhizal habit in the genomes of a hyperdiverse lineage of mushroom-forming fungi.</title>
        <authorList>
            <person name="Looney B."/>
            <person name="Miyauchi S."/>
            <person name="Morin E."/>
            <person name="Drula E."/>
            <person name="Courty P.E."/>
            <person name="Kohler A."/>
            <person name="Kuo A."/>
            <person name="LaButti K."/>
            <person name="Pangilinan J."/>
            <person name="Lipzen A."/>
            <person name="Riley R."/>
            <person name="Andreopoulos W."/>
            <person name="He G."/>
            <person name="Johnson J."/>
            <person name="Nolan M."/>
            <person name="Tritt A."/>
            <person name="Barry K.W."/>
            <person name="Grigoriev I.V."/>
            <person name="Nagy L.G."/>
            <person name="Hibbett D."/>
            <person name="Henrissat B."/>
            <person name="Matheny P.B."/>
            <person name="Labbe J."/>
            <person name="Martin F.M."/>
        </authorList>
    </citation>
    <scope>NUCLEOTIDE SEQUENCE</scope>
    <source>
        <strain evidence="2">BPL690</strain>
    </source>
</reference>
<protein>
    <submittedName>
        <fullName evidence="2">Uncharacterized protein</fullName>
    </submittedName>
</protein>
<name>A0AAD4M6Z4_9AGAM</name>
<evidence type="ECO:0000256" key="1">
    <source>
        <dbReference type="SAM" id="MobiDB-lite"/>
    </source>
</evidence>
<sequence>MDSTLCRFRVCKCCHGLLASVTTSLKVFLTRRPIILYCGLHKSFPDDLVGFFPWCFPAILPETSFAVSFGPSAMINSSKKLSVTTSTSLERPCHGTSPSALAGSNNPCLPSPLICPSCCAMLSRSELSQNQYSIRSPRRLPIPPTSASSSPTISTPSSSTRSPSTSSPTSTHHSSCHSQSVFALNVYTSLDSS</sequence>
<dbReference type="AlphaFoldDB" id="A0AAD4M6Z4"/>
<dbReference type="EMBL" id="WTXG01000009">
    <property type="protein sequence ID" value="KAI0303548.1"/>
    <property type="molecule type" value="Genomic_DNA"/>
</dbReference>
<dbReference type="Proteomes" id="UP001203297">
    <property type="component" value="Unassembled WGS sequence"/>
</dbReference>
<evidence type="ECO:0000313" key="3">
    <source>
        <dbReference type="Proteomes" id="UP001203297"/>
    </source>
</evidence>
<comment type="caution">
    <text evidence="2">The sequence shown here is derived from an EMBL/GenBank/DDBJ whole genome shotgun (WGS) entry which is preliminary data.</text>
</comment>